<dbReference type="EMBL" id="JBFOCI010000001">
    <property type="protein sequence ID" value="MEW9805287.1"/>
    <property type="molecule type" value="Genomic_DNA"/>
</dbReference>
<comment type="caution">
    <text evidence="1">The sequence shown here is derived from an EMBL/GenBank/DDBJ whole genome shotgun (WGS) entry which is preliminary data.</text>
</comment>
<organism evidence="1 2">
    <name type="scientific">Mesorhizobium marinum</name>
    <dbReference type="NCBI Taxonomy" id="3228790"/>
    <lineage>
        <taxon>Bacteria</taxon>
        <taxon>Pseudomonadati</taxon>
        <taxon>Pseudomonadota</taxon>
        <taxon>Alphaproteobacteria</taxon>
        <taxon>Hyphomicrobiales</taxon>
        <taxon>Phyllobacteriaceae</taxon>
        <taxon>Mesorhizobium</taxon>
    </lineage>
</organism>
<name>A0ABV3QXA1_9HYPH</name>
<proteinExistence type="predicted"/>
<keyword evidence="2" id="KW-1185">Reference proteome</keyword>
<dbReference type="Proteomes" id="UP001556196">
    <property type="component" value="Unassembled WGS sequence"/>
</dbReference>
<evidence type="ECO:0000313" key="2">
    <source>
        <dbReference type="Proteomes" id="UP001556196"/>
    </source>
</evidence>
<evidence type="ECO:0008006" key="3">
    <source>
        <dbReference type="Google" id="ProtNLM"/>
    </source>
</evidence>
<reference evidence="1 2" key="1">
    <citation type="submission" date="2024-06" db="EMBL/GenBank/DDBJ databases">
        <authorList>
            <person name="Tuo L."/>
        </authorList>
    </citation>
    <scope>NUCLEOTIDE SEQUENCE [LARGE SCALE GENOMIC DNA]</scope>
    <source>
        <strain evidence="1 2">ZMM04-5</strain>
    </source>
</reference>
<protein>
    <recommendedName>
        <fullName evidence="3">SinR-like protein</fullName>
    </recommendedName>
</protein>
<sequence length="92" mass="10275">MANFVITYDLNGPRPSHKEMDDHLKALVANRGRILETVWWVEYSGTAAQLRDQVKTILGKEDLLLVIEAKSAAWTKLLVDGGALVEAWRKAA</sequence>
<dbReference type="RefSeq" id="WP_367722328.1">
    <property type="nucleotide sequence ID" value="NZ_JBFOCH010000073.1"/>
</dbReference>
<evidence type="ECO:0000313" key="1">
    <source>
        <dbReference type="EMBL" id="MEW9805287.1"/>
    </source>
</evidence>
<accession>A0ABV3QXA1</accession>
<gene>
    <name evidence="1" type="ORF">ABUE31_04710</name>
</gene>